<sequence length="60" mass="6950">MNQIGRNTTHDRVIIARIPESQTSRLPPQRRSGAAKERSYRKQGFDHGRQTFTRIKPCIS</sequence>
<evidence type="ECO:0000256" key="1">
    <source>
        <dbReference type="SAM" id="MobiDB-lite"/>
    </source>
</evidence>
<gene>
    <name evidence="2" type="ORF">AWB75_07044</name>
</gene>
<dbReference type="AlphaFoldDB" id="A0A158DQD3"/>
<protein>
    <submittedName>
        <fullName evidence="2">Uncharacterized protein</fullName>
    </submittedName>
</protein>
<comment type="caution">
    <text evidence="2">The sequence shown here is derived from an EMBL/GenBank/DDBJ whole genome shotgun (WGS) entry which is preliminary data.</text>
</comment>
<proteinExistence type="predicted"/>
<accession>A0A158DQD3</accession>
<feature type="compositionally biased region" description="Basic and acidic residues" evidence="1">
    <location>
        <begin position="34"/>
        <end position="49"/>
    </location>
</feature>
<dbReference type="Proteomes" id="UP000054870">
    <property type="component" value="Unassembled WGS sequence"/>
</dbReference>
<organism evidence="2 3">
    <name type="scientific">Caballeronia catudaia</name>
    <dbReference type="NCBI Taxonomy" id="1777136"/>
    <lineage>
        <taxon>Bacteria</taxon>
        <taxon>Pseudomonadati</taxon>
        <taxon>Pseudomonadota</taxon>
        <taxon>Betaproteobacteria</taxon>
        <taxon>Burkholderiales</taxon>
        <taxon>Burkholderiaceae</taxon>
        <taxon>Caballeronia</taxon>
    </lineage>
</organism>
<keyword evidence="3" id="KW-1185">Reference proteome</keyword>
<evidence type="ECO:0000313" key="2">
    <source>
        <dbReference type="EMBL" id="SAK96775.1"/>
    </source>
</evidence>
<reference evidence="2" key="1">
    <citation type="submission" date="2016-01" db="EMBL/GenBank/DDBJ databases">
        <authorList>
            <person name="Peeters C."/>
        </authorList>
    </citation>
    <scope>NUCLEOTIDE SEQUENCE [LARGE SCALE GENOMIC DNA]</scope>
    <source>
        <strain evidence="2">LMG 29318</strain>
    </source>
</reference>
<name>A0A158DQD3_9BURK</name>
<dbReference type="EMBL" id="FCOF02000090">
    <property type="protein sequence ID" value="SAK96775.1"/>
    <property type="molecule type" value="Genomic_DNA"/>
</dbReference>
<feature type="region of interest" description="Disordered" evidence="1">
    <location>
        <begin position="1"/>
        <end position="60"/>
    </location>
</feature>
<evidence type="ECO:0000313" key="3">
    <source>
        <dbReference type="Proteomes" id="UP000054870"/>
    </source>
</evidence>